<reference evidence="2" key="1">
    <citation type="journal article" date="2020" name="Stud. Mycol.">
        <title>101 Dothideomycetes genomes: a test case for predicting lifestyles and emergence of pathogens.</title>
        <authorList>
            <person name="Haridas S."/>
            <person name="Albert R."/>
            <person name="Binder M."/>
            <person name="Bloem J."/>
            <person name="Labutti K."/>
            <person name="Salamov A."/>
            <person name="Andreopoulos B."/>
            <person name="Baker S."/>
            <person name="Barry K."/>
            <person name="Bills G."/>
            <person name="Bluhm B."/>
            <person name="Cannon C."/>
            <person name="Castanera R."/>
            <person name="Culley D."/>
            <person name="Daum C."/>
            <person name="Ezra D."/>
            <person name="Gonzalez J."/>
            <person name="Henrissat B."/>
            <person name="Kuo A."/>
            <person name="Liang C."/>
            <person name="Lipzen A."/>
            <person name="Lutzoni F."/>
            <person name="Magnuson J."/>
            <person name="Mondo S."/>
            <person name="Nolan M."/>
            <person name="Ohm R."/>
            <person name="Pangilinan J."/>
            <person name="Park H.-J."/>
            <person name="Ramirez L."/>
            <person name="Alfaro M."/>
            <person name="Sun H."/>
            <person name="Tritt A."/>
            <person name="Yoshinaga Y."/>
            <person name="Zwiers L.-H."/>
            <person name="Turgeon B."/>
            <person name="Goodwin S."/>
            <person name="Spatafora J."/>
            <person name="Crous P."/>
            <person name="Grigoriev I."/>
        </authorList>
    </citation>
    <scope>NUCLEOTIDE SEQUENCE</scope>
    <source>
        <strain evidence="2">ATCC 16933</strain>
    </source>
</reference>
<proteinExistence type="predicted"/>
<evidence type="ECO:0000313" key="2">
    <source>
        <dbReference type="EMBL" id="KAF2458384.1"/>
    </source>
</evidence>
<evidence type="ECO:0000256" key="1">
    <source>
        <dbReference type="SAM" id="MobiDB-lite"/>
    </source>
</evidence>
<dbReference type="EMBL" id="MU001678">
    <property type="protein sequence ID" value="KAF2458384.1"/>
    <property type="molecule type" value="Genomic_DNA"/>
</dbReference>
<feature type="region of interest" description="Disordered" evidence="1">
    <location>
        <begin position="47"/>
        <end position="75"/>
    </location>
</feature>
<dbReference type="Proteomes" id="UP000799766">
    <property type="component" value="Unassembled WGS sequence"/>
</dbReference>
<accession>A0A6A6P3J1</accession>
<sequence>MRAKRFCLPTYSMYYVAAALCLNPLVPVESRTARCMALKEFGSSRKSSMLPFTSNGRARKYPPSPPPQSRAYPPKKLFNAAPPPPVNKSSHIARPPADLRQALTFFYFFSLTPQPRSPQKHPTKRPPKTRPTPVRSAVDLRADRGVDGRSTYSRLRECLTSLLNDDGNGACRQTRLYSVPWRRTGGIWTLELKSSLLSAEVRDAVSRRWQKREVRTPSPGFMA</sequence>
<gene>
    <name evidence="2" type="ORF">BDY21DRAFT_342363</name>
</gene>
<name>A0A6A6P3J1_9PEZI</name>
<feature type="compositionally biased region" description="Basic residues" evidence="1">
    <location>
        <begin position="118"/>
        <end position="128"/>
    </location>
</feature>
<organism evidence="2 3">
    <name type="scientific">Lineolata rhizophorae</name>
    <dbReference type="NCBI Taxonomy" id="578093"/>
    <lineage>
        <taxon>Eukaryota</taxon>
        <taxon>Fungi</taxon>
        <taxon>Dikarya</taxon>
        <taxon>Ascomycota</taxon>
        <taxon>Pezizomycotina</taxon>
        <taxon>Dothideomycetes</taxon>
        <taxon>Dothideomycetes incertae sedis</taxon>
        <taxon>Lineolatales</taxon>
        <taxon>Lineolataceae</taxon>
        <taxon>Lineolata</taxon>
    </lineage>
</organism>
<protein>
    <submittedName>
        <fullName evidence="2">Uncharacterized protein</fullName>
    </submittedName>
</protein>
<feature type="compositionally biased region" description="Polar residues" evidence="1">
    <location>
        <begin position="47"/>
        <end position="56"/>
    </location>
</feature>
<feature type="region of interest" description="Disordered" evidence="1">
    <location>
        <begin position="113"/>
        <end position="134"/>
    </location>
</feature>
<evidence type="ECO:0000313" key="3">
    <source>
        <dbReference type="Proteomes" id="UP000799766"/>
    </source>
</evidence>
<keyword evidence="3" id="KW-1185">Reference proteome</keyword>
<dbReference type="AlphaFoldDB" id="A0A6A6P3J1"/>